<accession>A0A9P4NY02</accession>
<organism evidence="1 2">
    <name type="scientific">Tothia fuscella</name>
    <dbReference type="NCBI Taxonomy" id="1048955"/>
    <lineage>
        <taxon>Eukaryota</taxon>
        <taxon>Fungi</taxon>
        <taxon>Dikarya</taxon>
        <taxon>Ascomycota</taxon>
        <taxon>Pezizomycotina</taxon>
        <taxon>Dothideomycetes</taxon>
        <taxon>Pleosporomycetidae</taxon>
        <taxon>Venturiales</taxon>
        <taxon>Cylindrosympodiaceae</taxon>
        <taxon>Tothia</taxon>
    </lineage>
</organism>
<comment type="caution">
    <text evidence="1">The sequence shown here is derived from an EMBL/GenBank/DDBJ whole genome shotgun (WGS) entry which is preliminary data.</text>
</comment>
<evidence type="ECO:0000313" key="1">
    <source>
        <dbReference type="EMBL" id="KAF2434500.1"/>
    </source>
</evidence>
<name>A0A9P4NY02_9PEZI</name>
<dbReference type="EMBL" id="MU007016">
    <property type="protein sequence ID" value="KAF2434500.1"/>
    <property type="molecule type" value="Genomic_DNA"/>
</dbReference>
<dbReference type="Proteomes" id="UP000800235">
    <property type="component" value="Unassembled WGS sequence"/>
</dbReference>
<keyword evidence="2" id="KW-1185">Reference proteome</keyword>
<proteinExistence type="predicted"/>
<gene>
    <name evidence="1" type="ORF">EJ08DRAFT_468996</name>
</gene>
<sequence>MQNPVNYWDASPNTSALLCIGPNLCLEESRFRCCTGHWIVWKKGTSHLEFVSSPLLSELDTHQTDYLVSQFYDNVGGVSTASGDERPDSAESFIINPFLQITSQCRLAQGRLCAWRWRLMRKLILSTALGLSRLRPVGSLVEIWRLTTGLLRYSFRNVHVASRSSVRTNDSRSDMSHSRSGSLVCMQPGNSSSTIFGPIAHQLYC</sequence>
<dbReference type="AlphaFoldDB" id="A0A9P4NY02"/>
<reference evidence="1" key="1">
    <citation type="journal article" date="2020" name="Stud. Mycol.">
        <title>101 Dothideomycetes genomes: a test case for predicting lifestyles and emergence of pathogens.</title>
        <authorList>
            <person name="Haridas S."/>
            <person name="Albert R."/>
            <person name="Binder M."/>
            <person name="Bloem J."/>
            <person name="Labutti K."/>
            <person name="Salamov A."/>
            <person name="Andreopoulos B."/>
            <person name="Baker S."/>
            <person name="Barry K."/>
            <person name="Bills G."/>
            <person name="Bluhm B."/>
            <person name="Cannon C."/>
            <person name="Castanera R."/>
            <person name="Culley D."/>
            <person name="Daum C."/>
            <person name="Ezra D."/>
            <person name="Gonzalez J."/>
            <person name="Henrissat B."/>
            <person name="Kuo A."/>
            <person name="Liang C."/>
            <person name="Lipzen A."/>
            <person name="Lutzoni F."/>
            <person name="Magnuson J."/>
            <person name="Mondo S."/>
            <person name="Nolan M."/>
            <person name="Ohm R."/>
            <person name="Pangilinan J."/>
            <person name="Park H.-J."/>
            <person name="Ramirez L."/>
            <person name="Alfaro M."/>
            <person name="Sun H."/>
            <person name="Tritt A."/>
            <person name="Yoshinaga Y."/>
            <person name="Zwiers L.-H."/>
            <person name="Turgeon B."/>
            <person name="Goodwin S."/>
            <person name="Spatafora J."/>
            <person name="Crous P."/>
            <person name="Grigoriev I."/>
        </authorList>
    </citation>
    <scope>NUCLEOTIDE SEQUENCE</scope>
    <source>
        <strain evidence="1">CBS 130266</strain>
    </source>
</reference>
<evidence type="ECO:0000313" key="2">
    <source>
        <dbReference type="Proteomes" id="UP000800235"/>
    </source>
</evidence>
<protein>
    <submittedName>
        <fullName evidence="1">Uncharacterized protein</fullName>
    </submittedName>
</protein>